<evidence type="ECO:0000313" key="1">
    <source>
        <dbReference type="EMBL" id="KGB38131.1"/>
    </source>
</evidence>
<dbReference type="EMBL" id="KL250974">
    <property type="protein sequence ID" value="KGB38131.1"/>
    <property type="molecule type" value="Genomic_DNA"/>
</dbReference>
<dbReference type="STRING" id="6185.A0A095AUG8"/>
<gene>
    <name evidence="1" type="ORF">MS3_06499</name>
</gene>
<sequence>MFSTNSLTNNEGCLEETSNSVENIQRKFSETAPLSLQNQLHQSSENKEYNLNLISCITESDDKENQESTGSRRMLIPYEIMSNHECLPESQYENDLCFPNSLDHYDFWTLNNSLHSPWPSIEVDQLANWLIEMKSMIVKKSSTFPKIKGVIRTIFIVDQLFKYLVTKATDIA</sequence>
<dbReference type="AlphaFoldDB" id="A0A095AUG8"/>
<accession>A0A095AUG8</accession>
<organism evidence="1">
    <name type="scientific">Schistosoma haematobium</name>
    <name type="common">Blood fluke</name>
    <dbReference type="NCBI Taxonomy" id="6185"/>
    <lineage>
        <taxon>Eukaryota</taxon>
        <taxon>Metazoa</taxon>
        <taxon>Spiralia</taxon>
        <taxon>Lophotrochozoa</taxon>
        <taxon>Platyhelminthes</taxon>
        <taxon>Trematoda</taxon>
        <taxon>Digenea</taxon>
        <taxon>Strigeidida</taxon>
        <taxon>Schistosomatoidea</taxon>
        <taxon>Schistosomatidae</taxon>
        <taxon>Schistosoma</taxon>
    </lineage>
</organism>
<name>A0A095AUG8_SCHHA</name>
<reference evidence="1" key="1">
    <citation type="journal article" date="2012" name="Nat. Genet.">
        <title>Whole-genome sequence of Schistosoma haematobium.</title>
        <authorList>
            <person name="Young N.D."/>
            <person name="Jex A.R."/>
            <person name="Li B."/>
            <person name="Liu S."/>
            <person name="Yang L."/>
            <person name="Xiong Z."/>
            <person name="Li Y."/>
            <person name="Cantacessi C."/>
            <person name="Hall R.S."/>
            <person name="Xu X."/>
            <person name="Chen F."/>
            <person name="Wu X."/>
            <person name="Zerlotini A."/>
            <person name="Oliveira G."/>
            <person name="Hofmann A."/>
            <person name="Zhang G."/>
            <person name="Fang X."/>
            <person name="Kang Y."/>
            <person name="Campbell B.E."/>
            <person name="Loukas A."/>
            <person name="Ranganathan S."/>
            <person name="Rollinson D."/>
            <person name="Rinaldi G."/>
            <person name="Brindley P.J."/>
            <person name="Yang H."/>
            <person name="Wang J."/>
            <person name="Wang J."/>
            <person name="Gasser R.B."/>
        </authorList>
    </citation>
    <scope>NUCLEOTIDE SEQUENCE [LARGE SCALE GENOMIC DNA]</scope>
</reference>
<protein>
    <submittedName>
        <fullName evidence="1">Uncharacterized protein</fullName>
    </submittedName>
</protein>
<proteinExistence type="predicted"/>